<comment type="caution">
    <text evidence="2">The sequence shown here is derived from an EMBL/GenBank/DDBJ whole genome shotgun (WGS) entry which is preliminary data.</text>
</comment>
<dbReference type="RefSeq" id="WP_317121594.1">
    <property type="nucleotide sequence ID" value="NZ_JAWJBA010000002.1"/>
</dbReference>
<keyword evidence="3" id="KW-1185">Reference proteome</keyword>
<gene>
    <name evidence="2" type="ORF">RYX56_08245</name>
</gene>
<keyword evidence="1" id="KW-0732">Signal</keyword>
<dbReference type="EMBL" id="JAWJBA010000002">
    <property type="protein sequence ID" value="MDV2684358.1"/>
    <property type="molecule type" value="Genomic_DNA"/>
</dbReference>
<accession>A0ABU3X981</accession>
<name>A0ABU3X981_9BACI</name>
<protein>
    <submittedName>
        <fullName evidence="2">Uncharacterized protein</fullName>
    </submittedName>
</protein>
<evidence type="ECO:0000313" key="2">
    <source>
        <dbReference type="EMBL" id="MDV2684358.1"/>
    </source>
</evidence>
<feature type="signal peptide" evidence="1">
    <location>
        <begin position="1"/>
        <end position="23"/>
    </location>
</feature>
<evidence type="ECO:0000313" key="3">
    <source>
        <dbReference type="Proteomes" id="UP001287282"/>
    </source>
</evidence>
<feature type="chain" id="PRO_5046236285" evidence="1">
    <location>
        <begin position="24"/>
        <end position="143"/>
    </location>
</feature>
<proteinExistence type="predicted"/>
<sequence>MKKSKLVYLMILFCALLVINACSMNTSISPEQLLTDSQMERFIVAKEDLSESDFDYFKTQPDLPALSEQANYTTYLYTAVKLNEEQFDQLKEDYFSSDINYETYIEFSDSLLSMKELLEEPNSVSNEAYAYHVIGNVKFISPQ</sequence>
<reference evidence="2 3" key="1">
    <citation type="submission" date="2023-10" db="EMBL/GenBank/DDBJ databases">
        <title>Screening of Alkalihalobacillus lindianensis BZ-TG-R113 and Its Alleviation of Salt Stress on Rapeseed Growth.</title>
        <authorList>
            <person name="Zhao B."/>
            <person name="Guo T."/>
        </authorList>
    </citation>
    <scope>NUCLEOTIDE SEQUENCE [LARGE SCALE GENOMIC DNA]</scope>
    <source>
        <strain evidence="2 3">BZ-TG-R113</strain>
    </source>
</reference>
<evidence type="ECO:0000256" key="1">
    <source>
        <dbReference type="SAM" id="SignalP"/>
    </source>
</evidence>
<dbReference type="Proteomes" id="UP001287282">
    <property type="component" value="Unassembled WGS sequence"/>
</dbReference>
<organism evidence="2 3">
    <name type="scientific">Alkalihalophilus lindianensis</name>
    <dbReference type="NCBI Taxonomy" id="1630542"/>
    <lineage>
        <taxon>Bacteria</taxon>
        <taxon>Bacillati</taxon>
        <taxon>Bacillota</taxon>
        <taxon>Bacilli</taxon>
        <taxon>Bacillales</taxon>
        <taxon>Bacillaceae</taxon>
        <taxon>Alkalihalophilus</taxon>
    </lineage>
</organism>